<keyword evidence="1" id="KW-0812">Transmembrane</keyword>
<organism evidence="3 4">
    <name type="scientific">Modestobacter versicolor</name>
    <dbReference type="NCBI Taxonomy" id="429133"/>
    <lineage>
        <taxon>Bacteria</taxon>
        <taxon>Bacillati</taxon>
        <taxon>Actinomycetota</taxon>
        <taxon>Actinomycetes</taxon>
        <taxon>Geodermatophilales</taxon>
        <taxon>Geodermatophilaceae</taxon>
        <taxon>Modestobacter</taxon>
    </lineage>
</organism>
<evidence type="ECO:0000313" key="4">
    <source>
        <dbReference type="Proteomes" id="UP000247602"/>
    </source>
</evidence>
<dbReference type="AlphaFoldDB" id="A0A323VAA3"/>
<dbReference type="Proteomes" id="UP000247602">
    <property type="component" value="Unassembled WGS sequence"/>
</dbReference>
<evidence type="ECO:0000313" key="3">
    <source>
        <dbReference type="EMBL" id="PZA21704.1"/>
    </source>
</evidence>
<keyword evidence="4" id="KW-1185">Reference proteome</keyword>
<name>A0A323VAA3_9ACTN</name>
<comment type="caution">
    <text evidence="3">The sequence shown here is derived from an EMBL/GenBank/DDBJ whole genome shotgun (WGS) entry which is preliminary data.</text>
</comment>
<dbReference type="EMBL" id="JACIBU010000001">
    <property type="protein sequence ID" value="MBB3674729.1"/>
    <property type="molecule type" value="Genomic_DNA"/>
</dbReference>
<keyword evidence="1" id="KW-0472">Membrane</keyword>
<evidence type="ECO:0000256" key="1">
    <source>
        <dbReference type="SAM" id="Phobius"/>
    </source>
</evidence>
<dbReference type="EMBL" id="QKNV01000071">
    <property type="protein sequence ID" value="PZA21704.1"/>
    <property type="molecule type" value="Genomic_DNA"/>
</dbReference>
<evidence type="ECO:0000313" key="2">
    <source>
        <dbReference type="EMBL" id="MBB3674729.1"/>
    </source>
</evidence>
<gene>
    <name evidence="3" type="ORF">DMO24_08865</name>
    <name evidence="2" type="ORF">FHX36_000464</name>
</gene>
<reference evidence="3 4" key="1">
    <citation type="submission" date="2018-06" db="EMBL/GenBank/DDBJ databases">
        <title>Draft genome sequence of Modestobacter versicolor CP153-2.</title>
        <authorList>
            <person name="Gundlapally S.R."/>
        </authorList>
    </citation>
    <scope>NUCLEOTIDE SEQUENCE [LARGE SCALE GENOMIC DNA]</scope>
    <source>
        <strain evidence="3 4">CP153-2</strain>
    </source>
</reference>
<accession>A0A323VAA3</accession>
<reference evidence="2 5" key="2">
    <citation type="submission" date="2020-08" db="EMBL/GenBank/DDBJ databases">
        <title>Sequencing the genomes of 1000 actinobacteria strains.</title>
        <authorList>
            <person name="Klenk H.-P."/>
        </authorList>
    </citation>
    <scope>NUCLEOTIDE SEQUENCE [LARGE SCALE GENOMIC DNA]</scope>
    <source>
        <strain evidence="2 5">DSM 16678</strain>
    </source>
</reference>
<dbReference type="OrthoDB" id="3211973at2"/>
<feature type="transmembrane region" description="Helical" evidence="1">
    <location>
        <begin position="126"/>
        <end position="150"/>
    </location>
</feature>
<dbReference type="Proteomes" id="UP000580718">
    <property type="component" value="Unassembled WGS sequence"/>
</dbReference>
<proteinExistence type="predicted"/>
<keyword evidence="1" id="KW-1133">Transmembrane helix</keyword>
<evidence type="ECO:0000313" key="5">
    <source>
        <dbReference type="Proteomes" id="UP000580718"/>
    </source>
</evidence>
<feature type="transmembrane region" description="Helical" evidence="1">
    <location>
        <begin position="31"/>
        <end position="52"/>
    </location>
</feature>
<feature type="transmembrane region" description="Helical" evidence="1">
    <location>
        <begin position="162"/>
        <end position="182"/>
    </location>
</feature>
<sequence>MAPSGSRYTLAPIATRVAHPLLRARSLPPAAVAHAVHGLVLFVAVVGATYVADYPARKVLLFSTGAVVLFWVAHVYAAALAHQHEPEDSGRTGPAVVAREARRALPLLEACVVPALPLVPAALGLLALPLAYAASVTIGIVVLAAVGFAALHARQASVRRSLAAAAATGGIGAVIIAAETFWH</sequence>
<dbReference type="RefSeq" id="WP_110551944.1">
    <property type="nucleotide sequence ID" value="NZ_JACIBU010000001.1"/>
</dbReference>
<feature type="transmembrane region" description="Helical" evidence="1">
    <location>
        <begin position="59"/>
        <end position="79"/>
    </location>
</feature>
<protein>
    <submittedName>
        <fullName evidence="3">Uncharacterized protein</fullName>
    </submittedName>
</protein>